<dbReference type="HOGENOM" id="CLU_2348211_0_0_1"/>
<dbReference type="KEGG" id="tml:GSTUM_00011163001"/>
<sequence length="97" mass="11472">MPKCIASYVYSYTHLASRNFLYKTLQPCNQHYRTLLYSLSLCNPLDGILNFSSLYIWRAAVQGRFFRIVLEYDFMYSFKNPTPSILFTFIRFPPPPP</sequence>
<reference evidence="1 2" key="1">
    <citation type="journal article" date="2010" name="Nature">
        <title>Perigord black truffle genome uncovers evolutionary origins and mechanisms of symbiosis.</title>
        <authorList>
            <person name="Martin F."/>
            <person name="Kohler A."/>
            <person name="Murat C."/>
            <person name="Balestrini R."/>
            <person name="Coutinho P.M."/>
            <person name="Jaillon O."/>
            <person name="Montanini B."/>
            <person name="Morin E."/>
            <person name="Noel B."/>
            <person name="Percudani R."/>
            <person name="Porcel B."/>
            <person name="Rubini A."/>
            <person name="Amicucci A."/>
            <person name="Amselem J."/>
            <person name="Anthouard V."/>
            <person name="Arcioni S."/>
            <person name="Artiguenave F."/>
            <person name="Aury J.M."/>
            <person name="Ballario P."/>
            <person name="Bolchi A."/>
            <person name="Brenna A."/>
            <person name="Brun A."/>
            <person name="Buee M."/>
            <person name="Cantarel B."/>
            <person name="Chevalier G."/>
            <person name="Couloux A."/>
            <person name="Da Silva C."/>
            <person name="Denoeud F."/>
            <person name="Duplessis S."/>
            <person name="Ghignone S."/>
            <person name="Hilselberger B."/>
            <person name="Iotti M."/>
            <person name="Marcais B."/>
            <person name="Mello A."/>
            <person name="Miranda M."/>
            <person name="Pacioni G."/>
            <person name="Quesneville H."/>
            <person name="Riccioni C."/>
            <person name="Ruotolo R."/>
            <person name="Splivallo R."/>
            <person name="Stocchi V."/>
            <person name="Tisserant E."/>
            <person name="Viscomi A.R."/>
            <person name="Zambonelli A."/>
            <person name="Zampieri E."/>
            <person name="Henrissat B."/>
            <person name="Lebrun M.H."/>
            <person name="Paolocci F."/>
            <person name="Bonfante P."/>
            <person name="Ottonello S."/>
            <person name="Wincker P."/>
        </authorList>
    </citation>
    <scope>NUCLEOTIDE SEQUENCE [LARGE SCALE GENOMIC DNA]</scope>
    <source>
        <strain evidence="1 2">Mel28</strain>
    </source>
</reference>
<dbReference type="RefSeq" id="XP_002841794.1">
    <property type="nucleotide sequence ID" value="XM_002841748.1"/>
</dbReference>
<dbReference type="GeneID" id="9185911"/>
<accession>D5GN92</accession>
<dbReference type="AlphaFoldDB" id="D5GN92"/>
<dbReference type="InParanoid" id="D5GN92"/>
<evidence type="ECO:0000313" key="2">
    <source>
        <dbReference type="Proteomes" id="UP000006911"/>
    </source>
</evidence>
<proteinExistence type="predicted"/>
<gene>
    <name evidence="1" type="ORF">GSTUM_00011163001</name>
</gene>
<evidence type="ECO:0000313" key="1">
    <source>
        <dbReference type="EMBL" id="CAZ85985.1"/>
    </source>
</evidence>
<dbReference type="EMBL" id="FN430362">
    <property type="protein sequence ID" value="CAZ85985.1"/>
    <property type="molecule type" value="Genomic_DNA"/>
</dbReference>
<keyword evidence="2" id="KW-1185">Reference proteome</keyword>
<protein>
    <submittedName>
        <fullName evidence="1">(Perigord truffle) hypothetical protein</fullName>
    </submittedName>
</protein>
<dbReference type="Proteomes" id="UP000006911">
    <property type="component" value="Unassembled WGS sequence"/>
</dbReference>
<organism evidence="1 2">
    <name type="scientific">Tuber melanosporum (strain Mel28)</name>
    <name type="common">Perigord black truffle</name>
    <dbReference type="NCBI Taxonomy" id="656061"/>
    <lineage>
        <taxon>Eukaryota</taxon>
        <taxon>Fungi</taxon>
        <taxon>Dikarya</taxon>
        <taxon>Ascomycota</taxon>
        <taxon>Pezizomycotina</taxon>
        <taxon>Pezizomycetes</taxon>
        <taxon>Pezizales</taxon>
        <taxon>Tuberaceae</taxon>
        <taxon>Tuber</taxon>
    </lineage>
</organism>
<name>D5GN92_TUBMM</name>